<gene>
    <name evidence="2" type="ORF">LCGC14_1623780</name>
</gene>
<name>A0A0F9I4Y5_9ZZZZ</name>
<evidence type="ECO:0000313" key="2">
    <source>
        <dbReference type="EMBL" id="KKM22587.1"/>
    </source>
</evidence>
<protein>
    <submittedName>
        <fullName evidence="2">Uncharacterized protein</fullName>
    </submittedName>
</protein>
<sequence>MKGGITKRVEETVKALQGGQLKKALYLTGNNEKLKRHREFVEEAARTCLANKDNREVCQVAMREATDKVKDTITLPIEDTSLEGVEGYLSPDSAPADQGAENKPSGENTDEELYESCEECHVAVAASRFEAICAEHPEEEVASCKLISEKLGDETTEPADWIRAMVETAEQAQGEAKEEMVAAVTDLTDYLERRDSPLLKELDKGESFTGEDPGEGPETA</sequence>
<comment type="caution">
    <text evidence="2">The sequence shown here is derived from an EMBL/GenBank/DDBJ whole genome shotgun (WGS) entry which is preliminary data.</text>
</comment>
<reference evidence="2" key="1">
    <citation type="journal article" date="2015" name="Nature">
        <title>Complex archaea that bridge the gap between prokaryotes and eukaryotes.</title>
        <authorList>
            <person name="Spang A."/>
            <person name="Saw J.H."/>
            <person name="Jorgensen S.L."/>
            <person name="Zaremba-Niedzwiedzka K."/>
            <person name="Martijn J."/>
            <person name="Lind A.E."/>
            <person name="van Eijk R."/>
            <person name="Schleper C."/>
            <person name="Guy L."/>
            <person name="Ettema T.J."/>
        </authorList>
    </citation>
    <scope>NUCLEOTIDE SEQUENCE</scope>
</reference>
<evidence type="ECO:0000256" key="1">
    <source>
        <dbReference type="SAM" id="MobiDB-lite"/>
    </source>
</evidence>
<feature type="region of interest" description="Disordered" evidence="1">
    <location>
        <begin position="82"/>
        <end position="111"/>
    </location>
</feature>
<accession>A0A0F9I4Y5</accession>
<feature type="compositionally biased region" description="Basic and acidic residues" evidence="1">
    <location>
        <begin position="193"/>
        <end position="206"/>
    </location>
</feature>
<feature type="region of interest" description="Disordered" evidence="1">
    <location>
        <begin position="193"/>
        <end position="220"/>
    </location>
</feature>
<proteinExistence type="predicted"/>
<dbReference type="EMBL" id="LAZR01013303">
    <property type="protein sequence ID" value="KKM22587.1"/>
    <property type="molecule type" value="Genomic_DNA"/>
</dbReference>
<organism evidence="2">
    <name type="scientific">marine sediment metagenome</name>
    <dbReference type="NCBI Taxonomy" id="412755"/>
    <lineage>
        <taxon>unclassified sequences</taxon>
        <taxon>metagenomes</taxon>
        <taxon>ecological metagenomes</taxon>
    </lineage>
</organism>
<dbReference type="AlphaFoldDB" id="A0A0F9I4Y5"/>